<evidence type="ECO:0000256" key="3">
    <source>
        <dbReference type="ARBA" id="ARBA00022989"/>
    </source>
</evidence>
<dbReference type="FunFam" id="1.20.1250.20:FF:000082">
    <property type="entry name" value="MFS multidrug transporter, putative"/>
    <property type="match status" value="1"/>
</dbReference>
<dbReference type="Proteomes" id="UP000305067">
    <property type="component" value="Unassembled WGS sequence"/>
</dbReference>
<evidence type="ECO:0000256" key="4">
    <source>
        <dbReference type="ARBA" id="ARBA00023136"/>
    </source>
</evidence>
<feature type="compositionally biased region" description="Polar residues" evidence="5">
    <location>
        <begin position="12"/>
        <end position="28"/>
    </location>
</feature>
<dbReference type="PROSITE" id="PS50850">
    <property type="entry name" value="MFS"/>
    <property type="match status" value="1"/>
</dbReference>
<protein>
    <submittedName>
        <fullName evidence="8">Major facilitator superfamily domain-containing protein</fullName>
    </submittedName>
</protein>
<feature type="domain" description="Major facilitator superfamily (MFS) profile" evidence="7">
    <location>
        <begin position="105"/>
        <end position="536"/>
    </location>
</feature>
<sequence length="568" mass="62790">MAAHPHPHPHMSESQSPTMHSTPRSSITALDREVQLDEARMETYGGDDPREPPTHFNDDVTRTPTPVASTPISEKGKQKADFVTWDGPDDPSNPQNWTRRKKWIITIMASVVTLNVTFASSSPTATMMQMEPVFGVSAEVSYLVTTVFLLGYTFGPIVWGPGSEVVGRRPVFVVALTLYTLFILGQPLAKNIETLLITRFLSAFFASAPLTNCGGMIADIWDPIGRGPATGLFTACVFLGPVCGPIVSAAIMQSGVSWHWVYWVMMMFAGVVTVMMIAFFDETYAPVILAKKARKMRKDNPDSTVMAEHEDQDWDLKALAKRTIYRPFHMLAIEPILLLSTIYLSLVYGVLYALFQAIPIVFIRVRGFTLFQSSLIFIGVGIGTTLGALIFFFTSRHYPTLLPKWRGFPPPEQRLFGAMIGGPLMVIGCFWLGWSGHYESVHWAVPAVSVVLIGMSVSLVFMSFLTYLVETYLMYAASALAANAMTRSLVASCFPLFTTQMFTKLGVNWAATLFGFIALVLAPSPFLFYKYGARIRGMSSFAPCLDLKIAKQMRAEEDSKGKVGFSQA</sequence>
<feature type="transmembrane region" description="Helical" evidence="6">
    <location>
        <begin position="103"/>
        <end position="120"/>
    </location>
</feature>
<evidence type="ECO:0000256" key="1">
    <source>
        <dbReference type="ARBA" id="ARBA00004141"/>
    </source>
</evidence>
<dbReference type="EMBL" id="ML178825">
    <property type="protein sequence ID" value="TFL01442.1"/>
    <property type="molecule type" value="Genomic_DNA"/>
</dbReference>
<evidence type="ECO:0000256" key="6">
    <source>
        <dbReference type="SAM" id="Phobius"/>
    </source>
</evidence>
<gene>
    <name evidence="8" type="ORF">BDV98DRAFT_568099</name>
</gene>
<dbReference type="Pfam" id="PF07690">
    <property type="entry name" value="MFS_1"/>
    <property type="match status" value="1"/>
</dbReference>
<feature type="transmembrane region" description="Helical" evidence="6">
    <location>
        <begin position="230"/>
        <end position="254"/>
    </location>
</feature>
<accession>A0A5C3QI71</accession>
<feature type="transmembrane region" description="Helical" evidence="6">
    <location>
        <begin position="260"/>
        <end position="289"/>
    </location>
</feature>
<dbReference type="PANTHER" id="PTHR23502:SF74">
    <property type="entry name" value="MAJOR FACILITATOR SUPERFAMILY (MFS) PROFILE DOMAIN-CONTAINING PROTEIN"/>
    <property type="match status" value="1"/>
</dbReference>
<feature type="transmembrane region" description="Helical" evidence="6">
    <location>
        <begin position="331"/>
        <end position="355"/>
    </location>
</feature>
<dbReference type="OrthoDB" id="9986881at2759"/>
<dbReference type="InterPro" id="IPR011701">
    <property type="entry name" value="MFS"/>
</dbReference>
<evidence type="ECO:0000256" key="5">
    <source>
        <dbReference type="SAM" id="MobiDB-lite"/>
    </source>
</evidence>
<keyword evidence="4 6" id="KW-0472">Membrane</keyword>
<feature type="transmembrane region" description="Helical" evidence="6">
    <location>
        <begin position="140"/>
        <end position="159"/>
    </location>
</feature>
<evidence type="ECO:0000256" key="2">
    <source>
        <dbReference type="ARBA" id="ARBA00022692"/>
    </source>
</evidence>
<proteinExistence type="predicted"/>
<dbReference type="STRING" id="1884261.A0A5C3QI71"/>
<dbReference type="AlphaFoldDB" id="A0A5C3QI71"/>
<dbReference type="GO" id="GO:0022857">
    <property type="term" value="F:transmembrane transporter activity"/>
    <property type="evidence" value="ECO:0007669"/>
    <property type="project" value="InterPro"/>
</dbReference>
<feature type="transmembrane region" description="Helical" evidence="6">
    <location>
        <begin position="440"/>
        <end position="465"/>
    </location>
</feature>
<feature type="region of interest" description="Disordered" evidence="5">
    <location>
        <begin position="1"/>
        <end position="79"/>
    </location>
</feature>
<evidence type="ECO:0000313" key="8">
    <source>
        <dbReference type="EMBL" id="TFL01442.1"/>
    </source>
</evidence>
<feature type="transmembrane region" description="Helical" evidence="6">
    <location>
        <begin position="171"/>
        <end position="189"/>
    </location>
</feature>
<dbReference type="SUPFAM" id="SSF103473">
    <property type="entry name" value="MFS general substrate transporter"/>
    <property type="match status" value="1"/>
</dbReference>
<evidence type="ECO:0000259" key="7">
    <source>
        <dbReference type="PROSITE" id="PS50850"/>
    </source>
</evidence>
<dbReference type="Gene3D" id="1.20.1250.20">
    <property type="entry name" value="MFS general substrate transporter like domains"/>
    <property type="match status" value="1"/>
</dbReference>
<keyword evidence="9" id="KW-1185">Reference proteome</keyword>
<reference evidence="8 9" key="1">
    <citation type="journal article" date="2019" name="Nat. Ecol. Evol.">
        <title>Megaphylogeny resolves global patterns of mushroom evolution.</title>
        <authorList>
            <person name="Varga T."/>
            <person name="Krizsan K."/>
            <person name="Foldi C."/>
            <person name="Dima B."/>
            <person name="Sanchez-Garcia M."/>
            <person name="Sanchez-Ramirez S."/>
            <person name="Szollosi G.J."/>
            <person name="Szarkandi J.G."/>
            <person name="Papp V."/>
            <person name="Albert L."/>
            <person name="Andreopoulos W."/>
            <person name="Angelini C."/>
            <person name="Antonin V."/>
            <person name="Barry K.W."/>
            <person name="Bougher N.L."/>
            <person name="Buchanan P."/>
            <person name="Buyck B."/>
            <person name="Bense V."/>
            <person name="Catcheside P."/>
            <person name="Chovatia M."/>
            <person name="Cooper J."/>
            <person name="Damon W."/>
            <person name="Desjardin D."/>
            <person name="Finy P."/>
            <person name="Geml J."/>
            <person name="Haridas S."/>
            <person name="Hughes K."/>
            <person name="Justo A."/>
            <person name="Karasinski D."/>
            <person name="Kautmanova I."/>
            <person name="Kiss B."/>
            <person name="Kocsube S."/>
            <person name="Kotiranta H."/>
            <person name="LaButti K.M."/>
            <person name="Lechner B.E."/>
            <person name="Liimatainen K."/>
            <person name="Lipzen A."/>
            <person name="Lukacs Z."/>
            <person name="Mihaltcheva S."/>
            <person name="Morgado L.N."/>
            <person name="Niskanen T."/>
            <person name="Noordeloos M.E."/>
            <person name="Ohm R.A."/>
            <person name="Ortiz-Santana B."/>
            <person name="Ovrebo C."/>
            <person name="Racz N."/>
            <person name="Riley R."/>
            <person name="Savchenko A."/>
            <person name="Shiryaev A."/>
            <person name="Soop K."/>
            <person name="Spirin V."/>
            <person name="Szebenyi C."/>
            <person name="Tomsovsky M."/>
            <person name="Tulloss R.E."/>
            <person name="Uehling J."/>
            <person name="Grigoriev I.V."/>
            <person name="Vagvolgyi C."/>
            <person name="Papp T."/>
            <person name="Martin F.M."/>
            <person name="Miettinen O."/>
            <person name="Hibbett D.S."/>
            <person name="Nagy L.G."/>
        </authorList>
    </citation>
    <scope>NUCLEOTIDE SEQUENCE [LARGE SCALE GENOMIC DNA]</scope>
    <source>
        <strain evidence="8 9">CBS 309.79</strain>
    </source>
</reference>
<feature type="transmembrane region" description="Helical" evidence="6">
    <location>
        <begin position="415"/>
        <end position="434"/>
    </location>
</feature>
<feature type="transmembrane region" description="Helical" evidence="6">
    <location>
        <begin position="375"/>
        <end position="394"/>
    </location>
</feature>
<dbReference type="PANTHER" id="PTHR23502">
    <property type="entry name" value="MAJOR FACILITATOR SUPERFAMILY"/>
    <property type="match status" value="1"/>
</dbReference>
<evidence type="ECO:0000313" key="9">
    <source>
        <dbReference type="Proteomes" id="UP000305067"/>
    </source>
</evidence>
<name>A0A5C3QI71_9AGAR</name>
<comment type="subcellular location">
    <subcellularLocation>
        <location evidence="1">Membrane</location>
        <topology evidence="1">Multi-pass membrane protein</topology>
    </subcellularLocation>
</comment>
<keyword evidence="3 6" id="KW-1133">Transmembrane helix</keyword>
<organism evidence="8 9">
    <name type="scientific">Pterulicium gracile</name>
    <dbReference type="NCBI Taxonomy" id="1884261"/>
    <lineage>
        <taxon>Eukaryota</taxon>
        <taxon>Fungi</taxon>
        <taxon>Dikarya</taxon>
        <taxon>Basidiomycota</taxon>
        <taxon>Agaricomycotina</taxon>
        <taxon>Agaricomycetes</taxon>
        <taxon>Agaricomycetidae</taxon>
        <taxon>Agaricales</taxon>
        <taxon>Pleurotineae</taxon>
        <taxon>Pterulaceae</taxon>
        <taxon>Pterulicium</taxon>
    </lineage>
</organism>
<dbReference type="GO" id="GO:0005886">
    <property type="term" value="C:plasma membrane"/>
    <property type="evidence" value="ECO:0007669"/>
    <property type="project" value="TreeGrafter"/>
</dbReference>
<feature type="compositionally biased region" description="Basic and acidic residues" evidence="5">
    <location>
        <begin position="30"/>
        <end position="61"/>
    </location>
</feature>
<dbReference type="InterPro" id="IPR036259">
    <property type="entry name" value="MFS_trans_sf"/>
</dbReference>
<dbReference type="CDD" id="cd17323">
    <property type="entry name" value="MFS_Tpo1_MDR_like"/>
    <property type="match status" value="1"/>
</dbReference>
<feature type="compositionally biased region" description="Polar residues" evidence="5">
    <location>
        <begin position="62"/>
        <end position="72"/>
    </location>
</feature>
<keyword evidence="2 6" id="KW-0812">Transmembrane</keyword>
<feature type="transmembrane region" description="Helical" evidence="6">
    <location>
        <begin position="509"/>
        <end position="529"/>
    </location>
</feature>
<dbReference type="InterPro" id="IPR020846">
    <property type="entry name" value="MFS_dom"/>
</dbReference>